<dbReference type="EMBL" id="LAZR01001641">
    <property type="protein sequence ID" value="KKN41553.1"/>
    <property type="molecule type" value="Genomic_DNA"/>
</dbReference>
<feature type="region of interest" description="Disordered" evidence="1">
    <location>
        <begin position="1"/>
        <end position="71"/>
    </location>
</feature>
<comment type="caution">
    <text evidence="2">The sequence shown here is derived from an EMBL/GenBank/DDBJ whole genome shotgun (WGS) entry which is preliminary data.</text>
</comment>
<organism evidence="2">
    <name type="scientific">marine sediment metagenome</name>
    <dbReference type="NCBI Taxonomy" id="412755"/>
    <lineage>
        <taxon>unclassified sequences</taxon>
        <taxon>metagenomes</taxon>
        <taxon>ecological metagenomes</taxon>
    </lineage>
</organism>
<dbReference type="AlphaFoldDB" id="A0A0F9TJB8"/>
<sequence>MSGLALGGLGNLVSQRRSGRALGRATAEASAQMPSETGLATATSSGSLGTAAQGGRKRRKTKEGAPPSITDQINLSNKQFQQQQQIQAIKPATGPVQQNQGVDSPTPAPGESMGLRERLMRRRKQGQQAGMATAALR</sequence>
<evidence type="ECO:0000256" key="1">
    <source>
        <dbReference type="SAM" id="MobiDB-lite"/>
    </source>
</evidence>
<reference evidence="2" key="1">
    <citation type="journal article" date="2015" name="Nature">
        <title>Complex archaea that bridge the gap between prokaryotes and eukaryotes.</title>
        <authorList>
            <person name="Spang A."/>
            <person name="Saw J.H."/>
            <person name="Jorgensen S.L."/>
            <person name="Zaremba-Niedzwiedzka K."/>
            <person name="Martijn J."/>
            <person name="Lind A.E."/>
            <person name="van Eijk R."/>
            <person name="Schleper C."/>
            <person name="Guy L."/>
            <person name="Ettema T.J."/>
        </authorList>
    </citation>
    <scope>NUCLEOTIDE SEQUENCE</scope>
</reference>
<feature type="region of interest" description="Disordered" evidence="1">
    <location>
        <begin position="85"/>
        <end position="137"/>
    </location>
</feature>
<name>A0A0F9TJB8_9ZZZZ</name>
<feature type="compositionally biased region" description="Polar residues" evidence="1">
    <location>
        <begin position="32"/>
        <end position="50"/>
    </location>
</feature>
<feature type="compositionally biased region" description="Gly residues" evidence="1">
    <location>
        <begin position="1"/>
        <end position="10"/>
    </location>
</feature>
<evidence type="ECO:0000313" key="2">
    <source>
        <dbReference type="EMBL" id="KKN41553.1"/>
    </source>
</evidence>
<gene>
    <name evidence="2" type="ORF">LCGC14_0722090</name>
</gene>
<accession>A0A0F9TJB8</accession>
<proteinExistence type="predicted"/>
<protein>
    <submittedName>
        <fullName evidence="2">Uncharacterized protein</fullName>
    </submittedName>
</protein>